<keyword evidence="1" id="KW-1133">Transmembrane helix</keyword>
<gene>
    <name evidence="2" type="ORF">TL16_g07944</name>
</gene>
<feature type="transmembrane region" description="Helical" evidence="1">
    <location>
        <begin position="133"/>
        <end position="152"/>
    </location>
</feature>
<organism evidence="2 3">
    <name type="scientific">Triparma laevis f. inornata</name>
    <dbReference type="NCBI Taxonomy" id="1714386"/>
    <lineage>
        <taxon>Eukaryota</taxon>
        <taxon>Sar</taxon>
        <taxon>Stramenopiles</taxon>
        <taxon>Ochrophyta</taxon>
        <taxon>Bolidophyceae</taxon>
        <taxon>Parmales</taxon>
        <taxon>Triparmaceae</taxon>
        <taxon>Triparma</taxon>
    </lineage>
</organism>
<protein>
    <submittedName>
        <fullName evidence="2">Uncharacterized protein</fullName>
    </submittedName>
</protein>
<dbReference type="EMBL" id="BLQM01000256">
    <property type="protein sequence ID" value="GMH78805.1"/>
    <property type="molecule type" value="Genomic_DNA"/>
</dbReference>
<evidence type="ECO:0000313" key="2">
    <source>
        <dbReference type="EMBL" id="GMH78805.1"/>
    </source>
</evidence>
<feature type="transmembrane region" description="Helical" evidence="1">
    <location>
        <begin position="29"/>
        <end position="49"/>
    </location>
</feature>
<sequence>MAGFAVLAIMIQTLSTLVQYTKKSWRERLGRTLAALLGLGPLVEGFYLWTGKEDKDLVMTGAQMYAIMKGVEIAFESIPESIIQIGGLLSQKYDDIQTIQVIGVVSSVISGAFIMTDANFAMSLFAQAFGTRAPVFILIGVEYCAVCAYMGWKGKLFGWSLMSQPSTFNSYMGPFVAWAFYYLLVSAVPMLITANPTELGPEVFAGTMVWRLLTNGGIVYVAFGELAMKGHYLSLETGMAGYGISLGLAAVALVMFFKNCDPDFDRSLFWREKLGKQRTRDCWSDDEIWERTFKTKDEEKWKGWVETIHPTHLPFDLMTPWIKSLVEKYGDEGVERPR</sequence>
<keyword evidence="1" id="KW-0812">Transmembrane</keyword>
<reference evidence="3" key="1">
    <citation type="journal article" date="2023" name="Commun. Biol.">
        <title>Genome analysis of Parmales, the sister group of diatoms, reveals the evolutionary specialization of diatoms from phago-mixotrophs to photoautotrophs.</title>
        <authorList>
            <person name="Ban H."/>
            <person name="Sato S."/>
            <person name="Yoshikawa S."/>
            <person name="Yamada K."/>
            <person name="Nakamura Y."/>
            <person name="Ichinomiya M."/>
            <person name="Sato N."/>
            <person name="Blanc-Mathieu R."/>
            <person name="Endo H."/>
            <person name="Kuwata A."/>
            <person name="Ogata H."/>
        </authorList>
    </citation>
    <scope>NUCLEOTIDE SEQUENCE [LARGE SCALE GENOMIC DNA]</scope>
</reference>
<feature type="transmembrane region" description="Helical" evidence="1">
    <location>
        <begin position="204"/>
        <end position="223"/>
    </location>
</feature>
<evidence type="ECO:0000256" key="1">
    <source>
        <dbReference type="SAM" id="Phobius"/>
    </source>
</evidence>
<dbReference type="AlphaFoldDB" id="A0A9W7B3A5"/>
<accession>A0A9W7B3A5</accession>
<name>A0A9W7B3A5_9STRA</name>
<evidence type="ECO:0000313" key="3">
    <source>
        <dbReference type="Proteomes" id="UP001162640"/>
    </source>
</evidence>
<feature type="transmembrane region" description="Helical" evidence="1">
    <location>
        <begin position="172"/>
        <end position="192"/>
    </location>
</feature>
<feature type="transmembrane region" description="Helical" evidence="1">
    <location>
        <begin position="99"/>
        <end position="121"/>
    </location>
</feature>
<dbReference type="Proteomes" id="UP001162640">
    <property type="component" value="Unassembled WGS sequence"/>
</dbReference>
<keyword evidence="1" id="KW-0472">Membrane</keyword>
<proteinExistence type="predicted"/>
<feature type="transmembrane region" description="Helical" evidence="1">
    <location>
        <begin position="239"/>
        <end position="257"/>
    </location>
</feature>
<comment type="caution">
    <text evidence="2">The sequence shown here is derived from an EMBL/GenBank/DDBJ whole genome shotgun (WGS) entry which is preliminary data.</text>
</comment>